<dbReference type="EMBL" id="AWWV01012001">
    <property type="protein sequence ID" value="OMO69509.1"/>
    <property type="molecule type" value="Genomic_DNA"/>
</dbReference>
<accession>A0A1R3HGM0</accession>
<feature type="region of interest" description="Disordered" evidence="1">
    <location>
        <begin position="1"/>
        <end position="28"/>
    </location>
</feature>
<sequence length="28" mass="2883">MEVADSECGVGLGQSSQSDGQTVGQNWL</sequence>
<organism evidence="2 3">
    <name type="scientific">Corchorus capsularis</name>
    <name type="common">Jute</name>
    <dbReference type="NCBI Taxonomy" id="210143"/>
    <lineage>
        <taxon>Eukaryota</taxon>
        <taxon>Viridiplantae</taxon>
        <taxon>Streptophyta</taxon>
        <taxon>Embryophyta</taxon>
        <taxon>Tracheophyta</taxon>
        <taxon>Spermatophyta</taxon>
        <taxon>Magnoliopsida</taxon>
        <taxon>eudicotyledons</taxon>
        <taxon>Gunneridae</taxon>
        <taxon>Pentapetalae</taxon>
        <taxon>rosids</taxon>
        <taxon>malvids</taxon>
        <taxon>Malvales</taxon>
        <taxon>Malvaceae</taxon>
        <taxon>Grewioideae</taxon>
        <taxon>Apeibeae</taxon>
        <taxon>Corchorus</taxon>
    </lineage>
</organism>
<evidence type="ECO:0000256" key="1">
    <source>
        <dbReference type="SAM" id="MobiDB-lite"/>
    </source>
</evidence>
<name>A0A1R3HGM0_COCAP</name>
<keyword evidence="3" id="KW-1185">Reference proteome</keyword>
<protein>
    <submittedName>
        <fullName evidence="2">Uncharacterized protein</fullName>
    </submittedName>
</protein>
<dbReference type="Proteomes" id="UP000188268">
    <property type="component" value="Unassembled WGS sequence"/>
</dbReference>
<dbReference type="AlphaFoldDB" id="A0A1R3HGM0"/>
<dbReference type="Gramene" id="OMO69509">
    <property type="protein sequence ID" value="OMO69509"/>
    <property type="gene ID" value="CCACVL1_19459"/>
</dbReference>
<evidence type="ECO:0000313" key="3">
    <source>
        <dbReference type="Proteomes" id="UP000188268"/>
    </source>
</evidence>
<proteinExistence type="predicted"/>
<evidence type="ECO:0000313" key="2">
    <source>
        <dbReference type="EMBL" id="OMO69509.1"/>
    </source>
</evidence>
<feature type="compositionally biased region" description="Polar residues" evidence="1">
    <location>
        <begin position="13"/>
        <end position="28"/>
    </location>
</feature>
<gene>
    <name evidence="2" type="ORF">CCACVL1_19459</name>
</gene>
<feature type="non-terminal residue" evidence="2">
    <location>
        <position position="28"/>
    </location>
</feature>
<reference evidence="2 3" key="1">
    <citation type="submission" date="2013-09" db="EMBL/GenBank/DDBJ databases">
        <title>Corchorus capsularis genome sequencing.</title>
        <authorList>
            <person name="Alam M."/>
            <person name="Haque M.S."/>
            <person name="Islam M.S."/>
            <person name="Emdad E.M."/>
            <person name="Islam M.M."/>
            <person name="Ahmed B."/>
            <person name="Halim A."/>
            <person name="Hossen Q.M.M."/>
            <person name="Hossain M.Z."/>
            <person name="Ahmed R."/>
            <person name="Khan M.M."/>
            <person name="Islam R."/>
            <person name="Rashid M.M."/>
            <person name="Khan S.A."/>
            <person name="Rahman M.S."/>
            <person name="Alam M."/>
        </authorList>
    </citation>
    <scope>NUCLEOTIDE SEQUENCE [LARGE SCALE GENOMIC DNA]</scope>
    <source>
        <strain evidence="3">cv. CVL-1</strain>
        <tissue evidence="2">Whole seedling</tissue>
    </source>
</reference>
<comment type="caution">
    <text evidence="2">The sequence shown here is derived from an EMBL/GenBank/DDBJ whole genome shotgun (WGS) entry which is preliminary data.</text>
</comment>